<gene>
    <name evidence="4" type="ORF">OKIOD_LOCUS5946</name>
</gene>
<protein>
    <recommendedName>
        <fullName evidence="2">KxDL motif-containing protein 1</fullName>
    </recommendedName>
</protein>
<evidence type="ECO:0000313" key="4">
    <source>
        <dbReference type="EMBL" id="CAG5095893.1"/>
    </source>
</evidence>
<feature type="domain" description="KxDL" evidence="3">
    <location>
        <begin position="19"/>
        <end position="101"/>
    </location>
</feature>
<dbReference type="PANTHER" id="PTHR13511:SF0">
    <property type="entry name" value="KXDL MOTIF-CONTAINING PROTEIN 1"/>
    <property type="match status" value="1"/>
</dbReference>
<proteinExistence type="inferred from homology"/>
<keyword evidence="5" id="KW-1185">Reference proteome</keyword>
<dbReference type="EMBL" id="OU015569">
    <property type="protein sequence ID" value="CAG5095893.1"/>
    <property type="molecule type" value="Genomic_DNA"/>
</dbReference>
<evidence type="ECO:0000256" key="1">
    <source>
        <dbReference type="ARBA" id="ARBA00005913"/>
    </source>
</evidence>
<evidence type="ECO:0000313" key="5">
    <source>
        <dbReference type="Proteomes" id="UP001158576"/>
    </source>
</evidence>
<dbReference type="InterPro" id="IPR039843">
    <property type="entry name" value="KXD1-like"/>
</dbReference>
<dbReference type="PANTHER" id="PTHR13511">
    <property type="entry name" value="KXDL MOTIF-CONTAINING PROTEIN 1"/>
    <property type="match status" value="1"/>
</dbReference>
<comment type="similarity">
    <text evidence="1">Belongs to the KXD1 family.</text>
</comment>
<dbReference type="Proteomes" id="UP001158576">
    <property type="component" value="Chromosome XSR"/>
</dbReference>
<organism evidence="4 5">
    <name type="scientific">Oikopleura dioica</name>
    <name type="common">Tunicate</name>
    <dbReference type="NCBI Taxonomy" id="34765"/>
    <lineage>
        <taxon>Eukaryota</taxon>
        <taxon>Metazoa</taxon>
        <taxon>Chordata</taxon>
        <taxon>Tunicata</taxon>
        <taxon>Appendicularia</taxon>
        <taxon>Copelata</taxon>
        <taxon>Oikopleuridae</taxon>
        <taxon>Oikopleura</taxon>
    </lineage>
</organism>
<dbReference type="InterPro" id="IPR019371">
    <property type="entry name" value="KxDL_dom"/>
</dbReference>
<evidence type="ECO:0000256" key="2">
    <source>
        <dbReference type="ARBA" id="ARBA00014719"/>
    </source>
</evidence>
<accession>A0ABN7SDJ9</accession>
<sequence length="120" mass="13783">MSRNQEHDESGSNAPPEHITQILCRQDIEEVERAQRDTALRFEKTGEMVHNANLIVGNHYAILAERLNDHTAVVLSLKTDMDATYERLKVIKRKMAAKHPELIKKAEEEIIKAMPPHDDF</sequence>
<reference evidence="4 5" key="1">
    <citation type="submission" date="2021-04" db="EMBL/GenBank/DDBJ databases">
        <authorList>
            <person name="Bliznina A."/>
        </authorList>
    </citation>
    <scope>NUCLEOTIDE SEQUENCE [LARGE SCALE GENOMIC DNA]</scope>
</reference>
<dbReference type="Pfam" id="PF10241">
    <property type="entry name" value="KxDL"/>
    <property type="match status" value="1"/>
</dbReference>
<name>A0ABN7SDJ9_OIKDI</name>
<evidence type="ECO:0000259" key="3">
    <source>
        <dbReference type="Pfam" id="PF10241"/>
    </source>
</evidence>